<sequence>MKTAVSALEVSLGGVLFDSNLDDDFKGFTLADIGEIFRGNDEDVLGGYYCPWLADVPTKNVHF</sequence>
<proteinExistence type="predicted"/>
<protein>
    <submittedName>
        <fullName evidence="1">Uncharacterized protein</fullName>
    </submittedName>
</protein>
<evidence type="ECO:0000313" key="1">
    <source>
        <dbReference type="EMBL" id="KOF66676.1"/>
    </source>
</evidence>
<organism evidence="1">
    <name type="scientific">Octopus bimaculoides</name>
    <name type="common">California two-spotted octopus</name>
    <dbReference type="NCBI Taxonomy" id="37653"/>
    <lineage>
        <taxon>Eukaryota</taxon>
        <taxon>Metazoa</taxon>
        <taxon>Spiralia</taxon>
        <taxon>Lophotrochozoa</taxon>
        <taxon>Mollusca</taxon>
        <taxon>Cephalopoda</taxon>
        <taxon>Coleoidea</taxon>
        <taxon>Octopodiformes</taxon>
        <taxon>Octopoda</taxon>
        <taxon>Incirrata</taxon>
        <taxon>Octopodidae</taxon>
        <taxon>Octopus</taxon>
    </lineage>
</organism>
<reference evidence="1" key="1">
    <citation type="submission" date="2015-07" db="EMBL/GenBank/DDBJ databases">
        <title>MeaNS - Measles Nucleotide Surveillance Program.</title>
        <authorList>
            <person name="Tran T."/>
            <person name="Druce J."/>
        </authorList>
    </citation>
    <scope>NUCLEOTIDE SEQUENCE</scope>
    <source>
        <strain evidence="1">UCB-OBI-ISO-001</strain>
        <tissue evidence="1">Gonad</tissue>
    </source>
</reference>
<dbReference type="EMBL" id="KQ427828">
    <property type="protein sequence ID" value="KOF66676.1"/>
    <property type="molecule type" value="Genomic_DNA"/>
</dbReference>
<accession>A0A0L8FPP1</accession>
<dbReference type="AlphaFoldDB" id="A0A0L8FPP1"/>
<name>A0A0L8FPP1_OCTBM</name>
<gene>
    <name evidence="1" type="ORF">OCBIM_22011640mg</name>
</gene>